<protein>
    <submittedName>
        <fullName evidence="1">Integral membrane protein 2C</fullName>
    </submittedName>
</protein>
<proteinExistence type="predicted"/>
<name>A0ACC2S238_9FUNG</name>
<reference evidence="1" key="1">
    <citation type="submission" date="2022-04" db="EMBL/GenBank/DDBJ databases">
        <title>Genome of the entomopathogenic fungus Entomophthora muscae.</title>
        <authorList>
            <person name="Elya C."/>
            <person name="Lovett B.R."/>
            <person name="Lee E."/>
            <person name="Macias A.M."/>
            <person name="Hajek A.E."/>
            <person name="De Bivort B.L."/>
            <person name="Kasson M.T."/>
            <person name="De Fine Licht H.H."/>
            <person name="Stajich J.E."/>
        </authorList>
    </citation>
    <scope>NUCLEOTIDE SEQUENCE</scope>
    <source>
        <strain evidence="1">Berkeley</strain>
    </source>
</reference>
<gene>
    <name evidence="1" type="primary">BRI3_2</name>
    <name evidence="1" type="ORF">DSO57_1034047</name>
</gene>
<evidence type="ECO:0000313" key="1">
    <source>
        <dbReference type="EMBL" id="KAJ9056352.1"/>
    </source>
</evidence>
<evidence type="ECO:0000313" key="2">
    <source>
        <dbReference type="Proteomes" id="UP001165960"/>
    </source>
</evidence>
<keyword evidence="2" id="KW-1185">Reference proteome</keyword>
<sequence>MESQNNGAPRAAPGNCSAGGWHEFADSYTMCGILWAVICFPVGIICCYGMREQKCRKCLTIVES</sequence>
<comment type="caution">
    <text evidence="1">The sequence shown here is derived from an EMBL/GenBank/DDBJ whole genome shotgun (WGS) entry which is preliminary data.</text>
</comment>
<dbReference type="Proteomes" id="UP001165960">
    <property type="component" value="Unassembled WGS sequence"/>
</dbReference>
<organism evidence="1 2">
    <name type="scientific">Entomophthora muscae</name>
    <dbReference type="NCBI Taxonomy" id="34485"/>
    <lineage>
        <taxon>Eukaryota</taxon>
        <taxon>Fungi</taxon>
        <taxon>Fungi incertae sedis</taxon>
        <taxon>Zoopagomycota</taxon>
        <taxon>Entomophthoromycotina</taxon>
        <taxon>Entomophthoromycetes</taxon>
        <taxon>Entomophthorales</taxon>
        <taxon>Entomophthoraceae</taxon>
        <taxon>Entomophthora</taxon>
    </lineage>
</organism>
<dbReference type="EMBL" id="QTSX02005957">
    <property type="protein sequence ID" value="KAJ9056352.1"/>
    <property type="molecule type" value="Genomic_DNA"/>
</dbReference>
<accession>A0ACC2S238</accession>